<dbReference type="Pfam" id="PF00173">
    <property type="entry name" value="Cyt-b5"/>
    <property type="match status" value="1"/>
</dbReference>
<feature type="transmembrane region" description="Helical" evidence="4">
    <location>
        <begin position="295"/>
        <end position="320"/>
    </location>
</feature>
<gene>
    <name evidence="6" type="ORF">Fcan01_01212</name>
</gene>
<dbReference type="InterPro" id="IPR036400">
    <property type="entry name" value="Cyt_B5-like_heme/steroid_sf"/>
</dbReference>
<accession>A0A226F2A0</accession>
<dbReference type="Pfam" id="PF00487">
    <property type="entry name" value="FA_desaturase"/>
    <property type="match status" value="1"/>
</dbReference>
<dbReference type="AlphaFoldDB" id="A0A226F2A0"/>
<comment type="similarity">
    <text evidence="4">Belongs to the cytochrome b5 family.</text>
</comment>
<comment type="caution">
    <text evidence="4">Lacks conserved residue(s) required for the propagation of feature annotation.</text>
</comment>
<dbReference type="SUPFAM" id="SSF55856">
    <property type="entry name" value="Cytochrome b5-like heme/steroid binding domain"/>
    <property type="match status" value="1"/>
</dbReference>
<keyword evidence="4" id="KW-0472">Membrane</keyword>
<evidence type="ECO:0000259" key="5">
    <source>
        <dbReference type="PROSITE" id="PS50255"/>
    </source>
</evidence>
<dbReference type="GO" id="GO:0006629">
    <property type="term" value="P:lipid metabolic process"/>
    <property type="evidence" value="ECO:0007669"/>
    <property type="project" value="InterPro"/>
</dbReference>
<dbReference type="Proteomes" id="UP000198287">
    <property type="component" value="Unassembled WGS sequence"/>
</dbReference>
<dbReference type="SMART" id="SM01117">
    <property type="entry name" value="Cyt-b5"/>
    <property type="match status" value="1"/>
</dbReference>
<keyword evidence="7" id="KW-1185">Reference proteome</keyword>
<feature type="domain" description="Cytochrome b5 heme-binding" evidence="5">
    <location>
        <begin position="47"/>
        <end position="104"/>
    </location>
</feature>
<keyword evidence="3 4" id="KW-0408">Iron</keyword>
<dbReference type="PROSITE" id="PS50255">
    <property type="entry name" value="CYTOCHROME_B5_2"/>
    <property type="match status" value="1"/>
</dbReference>
<evidence type="ECO:0000313" key="7">
    <source>
        <dbReference type="Proteomes" id="UP000198287"/>
    </source>
</evidence>
<dbReference type="Gene3D" id="3.10.120.10">
    <property type="entry name" value="Cytochrome b5-like heme/steroid binding domain"/>
    <property type="match status" value="1"/>
</dbReference>
<evidence type="ECO:0000256" key="2">
    <source>
        <dbReference type="ARBA" id="ARBA00022723"/>
    </source>
</evidence>
<keyword evidence="4" id="KW-0812">Transmembrane</keyword>
<feature type="transmembrane region" description="Helical" evidence="4">
    <location>
        <begin position="255"/>
        <end position="275"/>
    </location>
</feature>
<dbReference type="OrthoDB" id="260519at2759"/>
<reference evidence="6 7" key="1">
    <citation type="submission" date="2015-12" db="EMBL/GenBank/DDBJ databases">
        <title>The genome of Folsomia candida.</title>
        <authorList>
            <person name="Faddeeva A."/>
            <person name="Derks M.F."/>
            <person name="Anvar Y."/>
            <person name="Smit S."/>
            <person name="Van Straalen N."/>
            <person name="Roelofs D."/>
        </authorList>
    </citation>
    <scope>NUCLEOTIDE SEQUENCE [LARGE SCALE GENOMIC DNA]</scope>
    <source>
        <strain evidence="6 7">VU population</strain>
        <tissue evidence="6">Whole body</tissue>
    </source>
</reference>
<dbReference type="PANTHER" id="PTHR16740:SF1">
    <property type="entry name" value="CYTOCHROME B5-RELATED PROTEIN-RELATED"/>
    <property type="match status" value="1"/>
</dbReference>
<dbReference type="PANTHER" id="PTHR16740">
    <property type="entry name" value="CYTOCHROME B5-RELATED PROTEIN-RELATED"/>
    <property type="match status" value="1"/>
</dbReference>
<organism evidence="6 7">
    <name type="scientific">Folsomia candida</name>
    <name type="common">Springtail</name>
    <dbReference type="NCBI Taxonomy" id="158441"/>
    <lineage>
        <taxon>Eukaryota</taxon>
        <taxon>Metazoa</taxon>
        <taxon>Ecdysozoa</taxon>
        <taxon>Arthropoda</taxon>
        <taxon>Hexapoda</taxon>
        <taxon>Collembola</taxon>
        <taxon>Entomobryomorpha</taxon>
        <taxon>Isotomoidea</taxon>
        <taxon>Isotomidae</taxon>
        <taxon>Proisotominae</taxon>
        <taxon>Folsomia</taxon>
    </lineage>
</organism>
<dbReference type="GO" id="GO:0046872">
    <property type="term" value="F:metal ion binding"/>
    <property type="evidence" value="ECO:0007669"/>
    <property type="project" value="UniProtKB-UniRule"/>
</dbReference>
<keyword evidence="1 4" id="KW-0349">Heme</keyword>
<dbReference type="InterPro" id="IPR018506">
    <property type="entry name" value="Cyt_B5_heme-BS"/>
</dbReference>
<keyword evidence="2 4" id="KW-0479">Metal-binding</keyword>
<dbReference type="InterPro" id="IPR005804">
    <property type="entry name" value="FA_desaturase_dom"/>
</dbReference>
<dbReference type="EMBL" id="LNIX01000001">
    <property type="protein sequence ID" value="OXA63925.1"/>
    <property type="molecule type" value="Genomic_DNA"/>
</dbReference>
<evidence type="ECO:0000256" key="3">
    <source>
        <dbReference type="ARBA" id="ARBA00023004"/>
    </source>
</evidence>
<dbReference type="GO" id="GO:0020037">
    <property type="term" value="F:heme binding"/>
    <property type="evidence" value="ECO:0007669"/>
    <property type="project" value="UniProtKB-UniRule"/>
</dbReference>
<comment type="caution">
    <text evidence="6">The sequence shown here is derived from an EMBL/GenBank/DDBJ whole genome shotgun (WGS) entry which is preliminary data.</text>
</comment>
<dbReference type="InterPro" id="IPR001199">
    <property type="entry name" value="Cyt_B5-like_heme/steroid-bd"/>
</dbReference>
<evidence type="ECO:0000256" key="4">
    <source>
        <dbReference type="RuleBase" id="RU362121"/>
    </source>
</evidence>
<protein>
    <submittedName>
        <fullName evidence="6">Cytochrome b5-related protein</fullName>
    </submittedName>
</protein>
<sequence length="438" mass="50344">MSGTYVESSYPNFRKFVETGVKFPTGSDWLRAKRKVDNLGSTSLWRVHDKLYNLSSFIDLHPGGRDWIETTRGTDITEAFETSHLVNVEKVDAILAKYYVRDADVGHVRNSPYTFEEDGFYKTLKRRVRPLLEEIGTGPSPALTMLQDSLVLLYATTALVGASYSSTLVQIMSGFLLGMSVVCAHNFAHMKDTWRRFYLDLCPFTSYDFRITHNLSHHMFPNTVLDYESESLSIILDTRPGKDKRGYIRGVATPFLAHIFYTQLFTLSFISWIRLLFRKEVRPEQGLIALQVLGFFYFSPDILTGIKCFLIVFAGASYWIGFLSNSHHHPACFHDGDQPISDCDFGLRQLDTVLEKNDAVHSTLLAISTTFGEHPLHHLFPTVCQSKLSMLKPIFEQTLEEFQTKNRKVTQLELFRGTYQQYMRDKELTYDERKKNLP</sequence>
<evidence type="ECO:0000256" key="1">
    <source>
        <dbReference type="ARBA" id="ARBA00022617"/>
    </source>
</evidence>
<evidence type="ECO:0000313" key="6">
    <source>
        <dbReference type="EMBL" id="OXA63925.1"/>
    </source>
</evidence>
<name>A0A226F2A0_FOLCA</name>
<proteinExistence type="inferred from homology"/>
<dbReference type="PROSITE" id="PS00191">
    <property type="entry name" value="CYTOCHROME_B5_1"/>
    <property type="match status" value="1"/>
</dbReference>
<keyword evidence="4" id="KW-1133">Transmembrane helix</keyword>
<feature type="transmembrane region" description="Helical" evidence="4">
    <location>
        <begin position="168"/>
        <end position="188"/>
    </location>
</feature>
<dbReference type="InterPro" id="IPR053100">
    <property type="entry name" value="Cytochrome_b5-related"/>
</dbReference>